<gene>
    <name evidence="2" type="ORF">A6A40_17115</name>
</gene>
<reference evidence="2 3" key="1">
    <citation type="submission" date="2018-04" db="EMBL/GenBank/DDBJ databases">
        <title>Complete genome sequence of the nitrogen-fixing bacterium Azospirillum humicireducens type strain SgZ-5.</title>
        <authorList>
            <person name="Yu Z."/>
        </authorList>
    </citation>
    <scope>NUCLEOTIDE SEQUENCE [LARGE SCALE GENOMIC DNA]</scope>
    <source>
        <strain evidence="2 3">SgZ-5</strain>
        <plasmid evidence="2 3">pYZ1</plasmid>
    </source>
</reference>
<sequence length="324" mass="36144">MRNPYWQGPVSSNFDGVRFFNPGEPDTDRSLRQLLRWQFGRRKVRWPGEVPVTPAVPNPEADALRVTVVGHATALIQAPGLNILTDPVWSERASPVRFAGPKRATEPGIRFDDLPRIDAVLLSHNHYDHMDIDTLRRLQERDAPLVVTPLGNDTILRKHMPGIRTAAGDWWSRFEIAADTEVHIVPANHWSSRTVRDRRMALWGGFFLRTPAGTLYFAGDTGYGTGAAFKAIHRRLGGCDLALIPIGAYDPRWFMSAQHCDPEEAVRIMLDVGARKAVGIHWGTFALTDEPREEPPERLRATLAAHGVEPGRFEAAFPGMVVSA</sequence>
<dbReference type="GO" id="GO:0008270">
    <property type="term" value="F:zinc ion binding"/>
    <property type="evidence" value="ECO:0007669"/>
    <property type="project" value="InterPro"/>
</dbReference>
<dbReference type="PIRSF" id="PIRSF038896">
    <property type="entry name" value="NAPE-PLD"/>
    <property type="match status" value="1"/>
</dbReference>
<dbReference type="RefSeq" id="WP_108547080.1">
    <property type="nucleotide sequence ID" value="NZ_CP028902.1"/>
</dbReference>
<dbReference type="PANTHER" id="PTHR15032:SF4">
    <property type="entry name" value="N-ACYL-PHOSPHATIDYLETHANOLAMINE-HYDROLYZING PHOSPHOLIPASE D"/>
    <property type="match status" value="1"/>
</dbReference>
<evidence type="ECO:0000259" key="1">
    <source>
        <dbReference type="Pfam" id="PF12706"/>
    </source>
</evidence>
<dbReference type="InterPro" id="IPR001279">
    <property type="entry name" value="Metallo-B-lactamas"/>
</dbReference>
<dbReference type="SUPFAM" id="SSF56281">
    <property type="entry name" value="Metallo-hydrolase/oxidoreductase"/>
    <property type="match status" value="1"/>
</dbReference>
<dbReference type="GO" id="GO:0005737">
    <property type="term" value="C:cytoplasm"/>
    <property type="evidence" value="ECO:0007669"/>
    <property type="project" value="TreeGrafter"/>
</dbReference>
<dbReference type="EMBL" id="CP028902">
    <property type="protein sequence ID" value="AWB06774.1"/>
    <property type="molecule type" value="Genomic_DNA"/>
</dbReference>
<evidence type="ECO:0000313" key="3">
    <source>
        <dbReference type="Proteomes" id="UP000077405"/>
    </source>
</evidence>
<accession>A0A2R4VQP7</accession>
<dbReference type="Gene3D" id="3.60.15.10">
    <property type="entry name" value="Ribonuclease Z/Hydroxyacylglutathione hydrolase-like"/>
    <property type="match status" value="1"/>
</dbReference>
<organism evidence="2 3">
    <name type="scientific">Azospirillum humicireducens</name>
    <dbReference type="NCBI Taxonomy" id="1226968"/>
    <lineage>
        <taxon>Bacteria</taxon>
        <taxon>Pseudomonadati</taxon>
        <taxon>Pseudomonadota</taxon>
        <taxon>Alphaproteobacteria</taxon>
        <taxon>Rhodospirillales</taxon>
        <taxon>Azospirillaceae</taxon>
        <taxon>Azospirillum</taxon>
    </lineage>
</organism>
<dbReference type="KEGG" id="ahu:A6A40_17115"/>
<dbReference type="AlphaFoldDB" id="A0A2R4VQP7"/>
<keyword evidence="3" id="KW-1185">Reference proteome</keyword>
<dbReference type="GO" id="GO:0070290">
    <property type="term" value="F:N-acylphosphatidylethanolamine-specific phospholipase D activity"/>
    <property type="evidence" value="ECO:0007669"/>
    <property type="project" value="InterPro"/>
</dbReference>
<dbReference type="InterPro" id="IPR036866">
    <property type="entry name" value="RibonucZ/Hydroxyglut_hydro"/>
</dbReference>
<proteinExistence type="predicted"/>
<dbReference type="OrthoDB" id="9805728at2"/>
<dbReference type="InterPro" id="IPR024884">
    <property type="entry name" value="NAPE-PLD"/>
</dbReference>
<protein>
    <recommendedName>
        <fullName evidence="1">Metallo-beta-lactamase domain-containing protein</fullName>
    </recommendedName>
</protein>
<feature type="domain" description="Metallo-beta-lactamase" evidence="1">
    <location>
        <begin position="82"/>
        <end position="282"/>
    </location>
</feature>
<keyword evidence="2" id="KW-0614">Plasmid</keyword>
<evidence type="ECO:0000313" key="2">
    <source>
        <dbReference type="EMBL" id="AWB06774.1"/>
    </source>
</evidence>
<name>A0A2R4VQP7_9PROT</name>
<dbReference type="Proteomes" id="UP000077405">
    <property type="component" value="Plasmid pYZ1"/>
</dbReference>
<geneLocation type="plasmid" evidence="2 3">
    <name>pYZ1</name>
</geneLocation>
<dbReference type="PANTHER" id="PTHR15032">
    <property type="entry name" value="N-ACYL-PHOSPHATIDYLETHANOLAMINE-HYDROLYZING PHOSPHOLIPASE D"/>
    <property type="match status" value="1"/>
</dbReference>
<dbReference type="Pfam" id="PF12706">
    <property type="entry name" value="Lactamase_B_2"/>
    <property type="match status" value="1"/>
</dbReference>